<reference evidence="2" key="1">
    <citation type="submission" date="2020-08" db="EMBL/GenBank/DDBJ databases">
        <title>Multicomponent nature underlies the extraordinary mechanical properties of spider dragline silk.</title>
        <authorList>
            <person name="Kono N."/>
            <person name="Nakamura H."/>
            <person name="Mori M."/>
            <person name="Yoshida Y."/>
            <person name="Ohtoshi R."/>
            <person name="Malay A.D."/>
            <person name="Moran D.A.P."/>
            <person name="Tomita M."/>
            <person name="Numata K."/>
            <person name="Arakawa K."/>
        </authorList>
    </citation>
    <scope>NUCLEOTIDE SEQUENCE</scope>
</reference>
<evidence type="ECO:0000313" key="2">
    <source>
        <dbReference type="EMBL" id="GFY77157.1"/>
    </source>
</evidence>
<evidence type="ECO:0000313" key="3">
    <source>
        <dbReference type="Proteomes" id="UP000886998"/>
    </source>
</evidence>
<evidence type="ECO:0000256" key="1">
    <source>
        <dbReference type="SAM" id="SignalP"/>
    </source>
</evidence>
<dbReference type="EMBL" id="BMAV01022331">
    <property type="protein sequence ID" value="GFY77157.1"/>
    <property type="molecule type" value="Genomic_DNA"/>
</dbReference>
<name>A0A8X6YSH2_9ARAC</name>
<feature type="chain" id="PRO_5036474437" description="Secreted protein" evidence="1">
    <location>
        <begin position="29"/>
        <end position="98"/>
    </location>
</feature>
<evidence type="ECO:0008006" key="4">
    <source>
        <dbReference type="Google" id="ProtNLM"/>
    </source>
</evidence>
<dbReference type="Proteomes" id="UP000886998">
    <property type="component" value="Unassembled WGS sequence"/>
</dbReference>
<keyword evidence="1" id="KW-0732">Signal</keyword>
<proteinExistence type="predicted"/>
<accession>A0A8X6YSH2</accession>
<keyword evidence="3" id="KW-1185">Reference proteome</keyword>
<gene>
    <name evidence="2" type="ORF">TNIN_288611</name>
</gene>
<organism evidence="2 3">
    <name type="scientific">Trichonephila inaurata madagascariensis</name>
    <dbReference type="NCBI Taxonomy" id="2747483"/>
    <lineage>
        <taxon>Eukaryota</taxon>
        <taxon>Metazoa</taxon>
        <taxon>Ecdysozoa</taxon>
        <taxon>Arthropoda</taxon>
        <taxon>Chelicerata</taxon>
        <taxon>Arachnida</taxon>
        <taxon>Araneae</taxon>
        <taxon>Araneomorphae</taxon>
        <taxon>Entelegynae</taxon>
        <taxon>Araneoidea</taxon>
        <taxon>Nephilidae</taxon>
        <taxon>Trichonephila</taxon>
        <taxon>Trichonephila inaurata</taxon>
    </lineage>
</organism>
<dbReference type="AlphaFoldDB" id="A0A8X6YSH2"/>
<protein>
    <recommendedName>
        <fullName evidence="4">Secreted protein</fullName>
    </recommendedName>
</protein>
<sequence>MYERWFYLSSRIKLVFISSLTVFVPSTSQCTPDKTLAFKEERHPDRKLGKDRVACLLELTWRDSKSILLKDWKHSGLGCLFLGLLKNESNLTFKEHIF</sequence>
<comment type="caution">
    <text evidence="2">The sequence shown here is derived from an EMBL/GenBank/DDBJ whole genome shotgun (WGS) entry which is preliminary data.</text>
</comment>
<feature type="signal peptide" evidence="1">
    <location>
        <begin position="1"/>
        <end position="28"/>
    </location>
</feature>